<keyword evidence="3" id="KW-0645">Protease</keyword>
<evidence type="ECO:0000256" key="6">
    <source>
        <dbReference type="PROSITE-ProRule" id="PRU10077"/>
    </source>
</evidence>
<dbReference type="Gene3D" id="3.40.630.20">
    <property type="entry name" value="Peptidase C15, pyroglutamyl peptidase I-like"/>
    <property type="match status" value="1"/>
</dbReference>
<dbReference type="InterPro" id="IPR033694">
    <property type="entry name" value="PGPEP1_Cys_AS"/>
</dbReference>
<evidence type="ECO:0000256" key="3">
    <source>
        <dbReference type="ARBA" id="ARBA00022670"/>
    </source>
</evidence>
<dbReference type="AlphaFoldDB" id="A0A2M9H963"/>
<dbReference type="PRINTS" id="PR00706">
    <property type="entry name" value="PYROGLUPTASE"/>
</dbReference>
<keyword evidence="4" id="KW-0378">Hydrolase</keyword>
<proteinExistence type="inferred from homology"/>
<dbReference type="InterPro" id="IPR036440">
    <property type="entry name" value="Peptidase_C15-like_sf"/>
</dbReference>
<dbReference type="GO" id="GO:0006508">
    <property type="term" value="P:proteolysis"/>
    <property type="evidence" value="ECO:0007669"/>
    <property type="project" value="UniProtKB-KW"/>
</dbReference>
<name>A0A2M9H963_9BIFI</name>
<sequence length="221" mass="23894">MQQFNVVISGFDHYEGIDLNPSAEVSETLSSRGVAGAPEGADIQVTSVLLPLSFQNAWPKLHETIEAVHPDVVIATGLKTHAHSVALERCATNLIDASRPDADNVQPRRTPIEPDGPAAYWTRLPLRAILHDFTEQNIPATLSSDAGTFVCNSLFYQLLHWNAQQARTLSGFLSFPKVGDGGLYGSGLSLDQMVAAAEDAVRATVGYAMQPFSDEIYADEI</sequence>
<gene>
    <name evidence="7" type="ORF">CS006_04720</name>
</gene>
<evidence type="ECO:0000256" key="1">
    <source>
        <dbReference type="ARBA" id="ARBA00006641"/>
    </source>
</evidence>
<protein>
    <recommendedName>
        <fullName evidence="6">Pyroglutamyl-peptidase I</fullName>
        <ecNumber evidence="6">3.4.19.3</ecNumber>
    </recommendedName>
</protein>
<dbReference type="SUPFAM" id="SSF53182">
    <property type="entry name" value="Pyrrolidone carboxyl peptidase (pyroglutamate aminopeptidase)"/>
    <property type="match status" value="1"/>
</dbReference>
<dbReference type="PANTHER" id="PTHR23402:SF1">
    <property type="entry name" value="PYROGLUTAMYL-PEPTIDASE I"/>
    <property type="match status" value="1"/>
</dbReference>
<evidence type="ECO:0000256" key="4">
    <source>
        <dbReference type="ARBA" id="ARBA00022801"/>
    </source>
</evidence>
<dbReference type="EC" id="3.4.19.3" evidence="6"/>
<dbReference type="GO" id="GO:0005829">
    <property type="term" value="C:cytosol"/>
    <property type="evidence" value="ECO:0007669"/>
    <property type="project" value="InterPro"/>
</dbReference>
<comment type="similarity">
    <text evidence="1">Belongs to the peptidase C15 family.</text>
</comment>
<evidence type="ECO:0000313" key="8">
    <source>
        <dbReference type="Proteomes" id="UP000229095"/>
    </source>
</evidence>
<dbReference type="PANTHER" id="PTHR23402">
    <property type="entry name" value="PROTEASE FAMILY C15 PYROGLUTAMYL-PEPTIDASE I-RELATED"/>
    <property type="match status" value="1"/>
</dbReference>
<evidence type="ECO:0000313" key="7">
    <source>
        <dbReference type="EMBL" id="PJM73347.1"/>
    </source>
</evidence>
<accession>A0A2M9H963</accession>
<organism evidence="7 8">
    <name type="scientific">Bifidobacterium primatium</name>
    <dbReference type="NCBI Taxonomy" id="2045438"/>
    <lineage>
        <taxon>Bacteria</taxon>
        <taxon>Bacillati</taxon>
        <taxon>Actinomycetota</taxon>
        <taxon>Actinomycetes</taxon>
        <taxon>Bifidobacteriales</taxon>
        <taxon>Bifidobacteriaceae</taxon>
        <taxon>Bifidobacterium</taxon>
    </lineage>
</organism>
<feature type="active site" evidence="6">
    <location>
        <position position="151"/>
    </location>
</feature>
<dbReference type="PROSITE" id="PS01334">
    <property type="entry name" value="PYRASE_CYS"/>
    <property type="match status" value="1"/>
</dbReference>
<dbReference type="EMBL" id="PEBI01000002">
    <property type="protein sequence ID" value="PJM73347.1"/>
    <property type="molecule type" value="Genomic_DNA"/>
</dbReference>
<comment type="catalytic activity">
    <reaction evidence="6">
        <text>Release of an N-terminal pyroglutamyl group from a polypeptide, the second amino acid generally not being Pro.</text>
        <dbReference type="EC" id="3.4.19.3"/>
    </reaction>
</comment>
<dbReference type="Proteomes" id="UP000229095">
    <property type="component" value="Unassembled WGS sequence"/>
</dbReference>
<comment type="caution">
    <text evidence="7">The sequence shown here is derived from an EMBL/GenBank/DDBJ whole genome shotgun (WGS) entry which is preliminary data.</text>
</comment>
<dbReference type="InterPro" id="IPR000816">
    <property type="entry name" value="Peptidase_C15"/>
</dbReference>
<keyword evidence="8" id="KW-1185">Reference proteome</keyword>
<dbReference type="PIRSF" id="PIRSF015592">
    <property type="entry name" value="Prld-crbxl_pptds"/>
    <property type="match status" value="1"/>
</dbReference>
<reference evidence="7 8" key="1">
    <citation type="submission" date="2017-10" db="EMBL/GenBank/DDBJ databases">
        <title>Draft genome sequences of strains TRE 1, TRE 9, TRE H and TRI 7, isolated from tamarins, belonging to four potential novel Bifidobacterium species.</title>
        <authorList>
            <person name="Mattarelli P."/>
            <person name="Modesto M."/>
            <person name="Puglisi E."/>
            <person name="Morelli L."/>
            <person name="Spezio C."/>
            <person name="Bonetti A."/>
            <person name="Sandri C."/>
        </authorList>
    </citation>
    <scope>NUCLEOTIDE SEQUENCE [LARGE SCALE GENOMIC DNA]</scope>
    <source>
        <strain evidence="8">TRE1</strain>
    </source>
</reference>
<keyword evidence="2" id="KW-0963">Cytoplasm</keyword>
<dbReference type="GO" id="GO:0016920">
    <property type="term" value="F:pyroglutamyl-peptidase activity"/>
    <property type="evidence" value="ECO:0007669"/>
    <property type="project" value="UniProtKB-EC"/>
</dbReference>
<evidence type="ECO:0000256" key="2">
    <source>
        <dbReference type="ARBA" id="ARBA00022490"/>
    </source>
</evidence>
<keyword evidence="5" id="KW-0788">Thiol protease</keyword>
<dbReference type="Pfam" id="PF01470">
    <property type="entry name" value="Peptidase_C15"/>
    <property type="match status" value="1"/>
</dbReference>
<dbReference type="CDD" id="cd00501">
    <property type="entry name" value="Peptidase_C15"/>
    <property type="match status" value="1"/>
</dbReference>
<dbReference type="RefSeq" id="WP_100510637.1">
    <property type="nucleotide sequence ID" value="NZ_PEBI01000002.1"/>
</dbReference>
<evidence type="ECO:0000256" key="5">
    <source>
        <dbReference type="ARBA" id="ARBA00022807"/>
    </source>
</evidence>
<dbReference type="OrthoDB" id="9779738at2"/>
<dbReference type="InterPro" id="IPR016125">
    <property type="entry name" value="Peptidase_C15-like"/>
</dbReference>